<proteinExistence type="predicted"/>
<protein>
    <submittedName>
        <fullName evidence="1">Uncharacterized protein</fullName>
    </submittedName>
</protein>
<accession>A0A382PNE3</accession>
<name>A0A382PNE3_9ZZZZ</name>
<dbReference type="EMBL" id="UINC01108225">
    <property type="protein sequence ID" value="SVC74168.1"/>
    <property type="molecule type" value="Genomic_DNA"/>
</dbReference>
<dbReference type="AlphaFoldDB" id="A0A382PNE3"/>
<evidence type="ECO:0000313" key="1">
    <source>
        <dbReference type="EMBL" id="SVC74168.1"/>
    </source>
</evidence>
<gene>
    <name evidence="1" type="ORF">METZ01_LOCUS327022</name>
</gene>
<reference evidence="1" key="1">
    <citation type="submission" date="2018-05" db="EMBL/GenBank/DDBJ databases">
        <authorList>
            <person name="Lanie J.A."/>
            <person name="Ng W.-L."/>
            <person name="Kazmierczak K.M."/>
            <person name="Andrzejewski T.M."/>
            <person name="Davidsen T.M."/>
            <person name="Wayne K.J."/>
            <person name="Tettelin H."/>
            <person name="Glass J.I."/>
            <person name="Rusch D."/>
            <person name="Podicherti R."/>
            <person name="Tsui H.-C.T."/>
            <person name="Winkler M.E."/>
        </authorList>
    </citation>
    <scope>NUCLEOTIDE SEQUENCE</scope>
</reference>
<sequence>MSDRLRVAAIITIYHPKSHADVIVTKFLEGASTDEGFHRFDDVEIVSMYIDHVLENDVGVDRAAKHGIPVHPSIRRALHSGSDRLGVDAVLLIAEHGDYPWNARGRHMYPRRYFFEQIAGVFSESGRVVPVFSDKHLAYDWHDAAWMWSRKQELDMPLMAGSSLPLSWRHPWLEYDKGGVELDEVLALSYGSVEAYGYHALETLQCMVERRAGGETGVISVQCLEGDDVWRASDRGEWSRDLALAALEPSEHKKGDVPEDCAAPTLFLVRYADGLRASVLHLEGYVQEFAYAARRRDGTIDGCEFYLQNDG</sequence>
<feature type="non-terminal residue" evidence="1">
    <location>
        <position position="311"/>
    </location>
</feature>
<organism evidence="1">
    <name type="scientific">marine metagenome</name>
    <dbReference type="NCBI Taxonomy" id="408172"/>
    <lineage>
        <taxon>unclassified sequences</taxon>
        <taxon>metagenomes</taxon>
        <taxon>ecological metagenomes</taxon>
    </lineage>
</organism>